<gene>
    <name evidence="7" type="primary">ribH</name>
    <name evidence="8" type="ORF">AKG95_12110</name>
</gene>
<dbReference type="InterPro" id="IPR002180">
    <property type="entry name" value="LS/RS"/>
</dbReference>
<comment type="pathway">
    <text evidence="1 7">Cofactor biosynthesis; riboflavin biosynthesis; riboflavin from 2-hydroxy-3-oxobutyl phosphate and 5-amino-6-(D-ribitylamino)uracil: step 1/2.</text>
</comment>
<dbReference type="NCBIfam" id="NF009084">
    <property type="entry name" value="PRK12419.1"/>
    <property type="match status" value="1"/>
</dbReference>
<dbReference type="GO" id="GO:0000906">
    <property type="term" value="F:6,7-dimethyl-8-ribityllumazine synthase activity"/>
    <property type="evidence" value="ECO:0007669"/>
    <property type="project" value="UniProtKB-UniRule"/>
</dbReference>
<comment type="similarity">
    <text evidence="2 7">Belongs to the DMRL synthase family.</text>
</comment>
<feature type="binding site" evidence="7">
    <location>
        <begin position="54"/>
        <end position="56"/>
    </location>
    <ligand>
        <name>5-amino-6-(D-ribitylamino)uracil</name>
        <dbReference type="ChEBI" id="CHEBI:15934"/>
    </ligand>
</feature>
<dbReference type="Pfam" id="PF00885">
    <property type="entry name" value="DMRL_synthase"/>
    <property type="match status" value="1"/>
</dbReference>
<reference evidence="8 9" key="1">
    <citation type="submission" date="2015-06" db="EMBL/GenBank/DDBJ databases">
        <title>Draft genome sequencing of a biphenyl-degrading bacterium, Janthinobacterium lividum MEG1.</title>
        <authorList>
            <person name="Shimodaira J."/>
            <person name="Hatta T."/>
        </authorList>
    </citation>
    <scope>NUCLEOTIDE SEQUENCE [LARGE SCALE GENOMIC DNA]</scope>
    <source>
        <strain evidence="8 9">MEG1</strain>
    </source>
</reference>
<dbReference type="GO" id="GO:0009231">
    <property type="term" value="P:riboflavin biosynthetic process"/>
    <property type="evidence" value="ECO:0007669"/>
    <property type="project" value="UniProtKB-UniRule"/>
</dbReference>
<evidence type="ECO:0000313" key="9">
    <source>
        <dbReference type="Proteomes" id="UP000179840"/>
    </source>
</evidence>
<comment type="caution">
    <text evidence="8">The sequence shown here is derived from an EMBL/GenBank/DDBJ whole genome shotgun (WGS) entry which is preliminary data.</text>
</comment>
<feature type="binding site" evidence="7">
    <location>
        <position position="20"/>
    </location>
    <ligand>
        <name>5-amino-6-(D-ribitylamino)uracil</name>
        <dbReference type="ChEBI" id="CHEBI:15934"/>
    </ligand>
</feature>
<dbReference type="InterPro" id="IPR034964">
    <property type="entry name" value="LS"/>
</dbReference>
<evidence type="ECO:0000256" key="4">
    <source>
        <dbReference type="ARBA" id="ARBA00022619"/>
    </source>
</evidence>
<evidence type="ECO:0000313" key="8">
    <source>
        <dbReference type="EMBL" id="OHV95688.1"/>
    </source>
</evidence>
<feature type="binding site" evidence="7">
    <location>
        <position position="125"/>
    </location>
    <ligand>
        <name>(2S)-2-hydroxy-3-oxobutyl phosphate</name>
        <dbReference type="ChEBI" id="CHEBI:58830"/>
    </ligand>
</feature>
<evidence type="ECO:0000256" key="7">
    <source>
        <dbReference type="HAMAP-Rule" id="MF_00178"/>
    </source>
</evidence>
<evidence type="ECO:0000256" key="2">
    <source>
        <dbReference type="ARBA" id="ARBA00007424"/>
    </source>
</evidence>
<dbReference type="UniPathway" id="UPA00275">
    <property type="reaction ID" value="UER00404"/>
</dbReference>
<dbReference type="Proteomes" id="UP000179840">
    <property type="component" value="Unassembled WGS sequence"/>
</dbReference>
<evidence type="ECO:0000256" key="5">
    <source>
        <dbReference type="ARBA" id="ARBA00022679"/>
    </source>
</evidence>
<sequence length="167" mass="17897">MSQPSHAIPAKRIAFIQAGWHRDIVAQCRLSFIAEMATLGFTQDDIDVIDVAGAFEIPLHAQVLARSGQYAAIAASALVVDGGIYRHDFVADAVISGMMQVQLATGVPVLSAVLTPHHFHAGHEHQEFYFQHFKVKGVELATACAATIHSLQRLAQPASAPHEALAA</sequence>
<dbReference type="InterPro" id="IPR036467">
    <property type="entry name" value="LS/RS_sf"/>
</dbReference>
<protein>
    <recommendedName>
        <fullName evidence="3 7">6,7-dimethyl-8-ribityllumazine synthase</fullName>
        <shortName evidence="7">DMRL synthase</shortName>
        <shortName evidence="7">LS</shortName>
        <shortName evidence="7">Lumazine synthase</shortName>
        <ecNumber evidence="3 7">2.5.1.78</ecNumber>
    </recommendedName>
</protein>
<dbReference type="GO" id="GO:0005829">
    <property type="term" value="C:cytosol"/>
    <property type="evidence" value="ECO:0007669"/>
    <property type="project" value="TreeGrafter"/>
</dbReference>
<dbReference type="HAMAP" id="MF_00178">
    <property type="entry name" value="Lumazine_synth"/>
    <property type="match status" value="1"/>
</dbReference>
<feature type="active site" description="Proton donor" evidence="7">
    <location>
        <position position="86"/>
    </location>
</feature>
<dbReference type="PANTHER" id="PTHR21058:SF0">
    <property type="entry name" value="6,7-DIMETHYL-8-RIBITYLLUMAZINE SYNTHASE"/>
    <property type="match status" value="1"/>
</dbReference>
<feature type="binding site" evidence="7">
    <location>
        <position position="111"/>
    </location>
    <ligand>
        <name>5-amino-6-(D-ribitylamino)uracil</name>
        <dbReference type="ChEBI" id="CHEBI:15934"/>
    </ligand>
</feature>
<proteinExistence type="inferred from homology"/>
<dbReference type="GO" id="GO:0009349">
    <property type="term" value="C:riboflavin synthase complex"/>
    <property type="evidence" value="ECO:0007669"/>
    <property type="project" value="InterPro"/>
</dbReference>
<accession>A0A1S1U6A4</accession>
<dbReference type="PANTHER" id="PTHR21058">
    <property type="entry name" value="6,7-DIMETHYL-8-RIBITYLLUMAZINE SYNTHASE DMRL SYNTHASE LUMAZINE SYNTHASE"/>
    <property type="match status" value="1"/>
</dbReference>
<dbReference type="SUPFAM" id="SSF52121">
    <property type="entry name" value="Lumazine synthase"/>
    <property type="match status" value="1"/>
</dbReference>
<evidence type="ECO:0000256" key="3">
    <source>
        <dbReference type="ARBA" id="ARBA00012664"/>
    </source>
</evidence>
<comment type="function">
    <text evidence="7">Catalyzes the formation of 6,7-dimethyl-8-ribityllumazine by condensation of 5-amino-6-(D-ribitylamino)uracil with 3,4-dihydroxy-2-butanone 4-phosphate. This is the penultimate step in the biosynthesis of riboflavin.</text>
</comment>
<organism evidence="8 9">
    <name type="scientific">Janthinobacterium lividum</name>
    <dbReference type="NCBI Taxonomy" id="29581"/>
    <lineage>
        <taxon>Bacteria</taxon>
        <taxon>Pseudomonadati</taxon>
        <taxon>Pseudomonadota</taxon>
        <taxon>Betaproteobacteria</taxon>
        <taxon>Burkholderiales</taxon>
        <taxon>Oxalobacteraceae</taxon>
        <taxon>Janthinobacterium</taxon>
    </lineage>
</organism>
<keyword evidence="5 7" id="KW-0808">Transferase</keyword>
<dbReference type="EC" id="2.5.1.78" evidence="3 7"/>
<evidence type="ECO:0000256" key="6">
    <source>
        <dbReference type="ARBA" id="ARBA00048785"/>
    </source>
</evidence>
<comment type="catalytic activity">
    <reaction evidence="6 7">
        <text>(2S)-2-hydroxy-3-oxobutyl phosphate + 5-amino-6-(D-ribitylamino)uracil = 6,7-dimethyl-8-(1-D-ribityl)lumazine + phosphate + 2 H2O + H(+)</text>
        <dbReference type="Rhea" id="RHEA:26152"/>
        <dbReference type="ChEBI" id="CHEBI:15377"/>
        <dbReference type="ChEBI" id="CHEBI:15378"/>
        <dbReference type="ChEBI" id="CHEBI:15934"/>
        <dbReference type="ChEBI" id="CHEBI:43474"/>
        <dbReference type="ChEBI" id="CHEBI:58201"/>
        <dbReference type="ChEBI" id="CHEBI:58830"/>
        <dbReference type="EC" id="2.5.1.78"/>
    </reaction>
</comment>
<keyword evidence="4 7" id="KW-0686">Riboflavin biosynthesis</keyword>
<evidence type="ECO:0000256" key="1">
    <source>
        <dbReference type="ARBA" id="ARBA00004917"/>
    </source>
</evidence>
<dbReference type="AlphaFoldDB" id="A0A1S1U6A4"/>
<feature type="binding site" evidence="7">
    <location>
        <begin position="78"/>
        <end position="80"/>
    </location>
    <ligand>
        <name>5-amino-6-(D-ribitylamino)uracil</name>
        <dbReference type="ChEBI" id="CHEBI:15934"/>
    </ligand>
</feature>
<name>A0A1S1U6A4_9BURK</name>
<dbReference type="Gene3D" id="3.40.50.960">
    <property type="entry name" value="Lumazine/riboflavin synthase"/>
    <property type="match status" value="1"/>
</dbReference>
<comment type="caution">
    <text evidence="7">Lacks conserved residue(s) required for the propagation of feature annotation.</text>
</comment>
<dbReference type="RefSeq" id="WP_071077137.1">
    <property type="nucleotide sequence ID" value="NZ_LFKP01000008.1"/>
</dbReference>
<dbReference type="EMBL" id="LFKP01000008">
    <property type="protein sequence ID" value="OHV95688.1"/>
    <property type="molecule type" value="Genomic_DNA"/>
</dbReference>